<keyword evidence="7" id="KW-1185">Reference proteome</keyword>
<keyword evidence="2" id="KW-0238">DNA-binding</keyword>
<dbReference type="SUPFAM" id="SSF46689">
    <property type="entry name" value="Homeodomain-like"/>
    <property type="match status" value="1"/>
</dbReference>
<evidence type="ECO:0000313" key="6">
    <source>
        <dbReference type="EMBL" id="NOU60971.1"/>
    </source>
</evidence>
<dbReference type="SMART" id="SM00342">
    <property type="entry name" value="HTH_ARAC"/>
    <property type="match status" value="1"/>
</dbReference>
<feature type="transmembrane region" description="Helical" evidence="4">
    <location>
        <begin position="164"/>
        <end position="184"/>
    </location>
</feature>
<feature type="transmembrane region" description="Helical" evidence="4">
    <location>
        <begin position="190"/>
        <end position="212"/>
    </location>
</feature>
<accession>A0ABX1WXY4</accession>
<evidence type="ECO:0000256" key="2">
    <source>
        <dbReference type="ARBA" id="ARBA00023125"/>
    </source>
</evidence>
<keyword evidence="4" id="KW-1133">Transmembrane helix</keyword>
<name>A0ABX1WXY4_9BACT</name>
<feature type="transmembrane region" description="Helical" evidence="4">
    <location>
        <begin position="6"/>
        <end position="27"/>
    </location>
</feature>
<dbReference type="Proteomes" id="UP000732105">
    <property type="component" value="Unassembled WGS sequence"/>
</dbReference>
<keyword evidence="4" id="KW-0472">Membrane</keyword>
<evidence type="ECO:0000313" key="7">
    <source>
        <dbReference type="Proteomes" id="UP000732105"/>
    </source>
</evidence>
<dbReference type="PROSITE" id="PS01124">
    <property type="entry name" value="HTH_ARAC_FAMILY_2"/>
    <property type="match status" value="1"/>
</dbReference>
<feature type="transmembrane region" description="Helical" evidence="4">
    <location>
        <begin position="39"/>
        <end position="59"/>
    </location>
</feature>
<feature type="transmembrane region" description="Helical" evidence="4">
    <location>
        <begin position="129"/>
        <end position="152"/>
    </location>
</feature>
<dbReference type="RefSeq" id="WP_171596241.1">
    <property type="nucleotide sequence ID" value="NZ_RZNH01000025.1"/>
</dbReference>
<organism evidence="6 7">
    <name type="scientific">Marinifilum caeruleilacunae</name>
    <dbReference type="NCBI Taxonomy" id="2499076"/>
    <lineage>
        <taxon>Bacteria</taxon>
        <taxon>Pseudomonadati</taxon>
        <taxon>Bacteroidota</taxon>
        <taxon>Bacteroidia</taxon>
        <taxon>Marinilabiliales</taxon>
        <taxon>Marinifilaceae</taxon>
    </lineage>
</organism>
<dbReference type="PANTHER" id="PTHR43280">
    <property type="entry name" value="ARAC-FAMILY TRANSCRIPTIONAL REGULATOR"/>
    <property type="match status" value="1"/>
</dbReference>
<reference evidence="6 7" key="1">
    <citation type="submission" date="2018-12" db="EMBL/GenBank/DDBJ databases">
        <title>Marinifilum JC070 sp. nov., a marine bacterium isolated from Yongle Blue Hole in the South China Sea.</title>
        <authorList>
            <person name="Fu T."/>
        </authorList>
    </citation>
    <scope>NUCLEOTIDE SEQUENCE [LARGE SCALE GENOMIC DNA]</scope>
    <source>
        <strain evidence="6 7">JC070</strain>
    </source>
</reference>
<proteinExistence type="predicted"/>
<evidence type="ECO:0000256" key="1">
    <source>
        <dbReference type="ARBA" id="ARBA00023015"/>
    </source>
</evidence>
<sequence>MSASSIFLILISGLGVLHGIFLASFLQIHEKYKNTSNKFLALLLLVLSFRVGKSVFLNFAETLELWFIFIGLAAIMLIGPLFYFYAKSLSQAKFKLKPIHYLHFIPTLGGIAFSIWVNTQSIFSISKVILGLAFLSYYLHFLTYLIVCFLYIRKERKNNLDDNSYALLQLLFYSLLAVWMVYVLNLFDSIIPYIIGPILYTILAYAISLIVVQKGYLKKVKYKTTSISNELSDEVWSNVKKLVVDEKLFKNGDLTLKSLSQQLNVTPQSLSMIINQKNKTNFNSFINQFRIEEAIRLFKDQNYKNFTIASISYEAGFNSVSSFNTAFKNFTKSTPFAYRKSLAD</sequence>
<keyword evidence="4" id="KW-0812">Transmembrane</keyword>
<keyword evidence="1" id="KW-0805">Transcription regulation</keyword>
<feature type="transmembrane region" description="Helical" evidence="4">
    <location>
        <begin position="98"/>
        <end position="117"/>
    </location>
</feature>
<gene>
    <name evidence="6" type="ORF">ELS83_14190</name>
</gene>
<dbReference type="InterPro" id="IPR018060">
    <property type="entry name" value="HTH_AraC"/>
</dbReference>
<dbReference type="PANTHER" id="PTHR43280:SF29">
    <property type="entry name" value="ARAC-FAMILY TRANSCRIPTIONAL REGULATOR"/>
    <property type="match status" value="1"/>
</dbReference>
<feature type="domain" description="HTH araC/xylS-type" evidence="5">
    <location>
        <begin position="238"/>
        <end position="341"/>
    </location>
</feature>
<feature type="transmembrane region" description="Helical" evidence="4">
    <location>
        <begin position="65"/>
        <end position="86"/>
    </location>
</feature>
<dbReference type="InterPro" id="IPR009057">
    <property type="entry name" value="Homeodomain-like_sf"/>
</dbReference>
<protein>
    <submittedName>
        <fullName evidence="6">AraC family transcriptional regulator</fullName>
    </submittedName>
</protein>
<evidence type="ECO:0000256" key="3">
    <source>
        <dbReference type="ARBA" id="ARBA00023163"/>
    </source>
</evidence>
<keyword evidence="3" id="KW-0804">Transcription</keyword>
<dbReference type="Pfam" id="PF12833">
    <property type="entry name" value="HTH_18"/>
    <property type="match status" value="1"/>
</dbReference>
<evidence type="ECO:0000256" key="4">
    <source>
        <dbReference type="SAM" id="Phobius"/>
    </source>
</evidence>
<dbReference type="Gene3D" id="1.10.10.60">
    <property type="entry name" value="Homeodomain-like"/>
    <property type="match status" value="2"/>
</dbReference>
<evidence type="ECO:0000259" key="5">
    <source>
        <dbReference type="PROSITE" id="PS01124"/>
    </source>
</evidence>
<dbReference type="EMBL" id="RZNH01000025">
    <property type="protein sequence ID" value="NOU60971.1"/>
    <property type="molecule type" value="Genomic_DNA"/>
</dbReference>
<comment type="caution">
    <text evidence="6">The sequence shown here is derived from an EMBL/GenBank/DDBJ whole genome shotgun (WGS) entry which is preliminary data.</text>
</comment>